<evidence type="ECO:0000259" key="2">
    <source>
        <dbReference type="Pfam" id="PF02517"/>
    </source>
</evidence>
<sequence length="275" mass="28256">MSKFERAIAPIAIFTIVTGVVSVVLDIVQDLSGFAHGYISLAACGPAVGALTAWAVAGARSDKRASFRELLPAAVSTRQVVAHLILGVAASAVFFGLMLGALAILGVPALWPADVAGVPIAVALLGLLVGALLQEIGWRGFLQPLLELTGSRFLATVIVGAVWGFWTVQLFPMANNFVAVASVFVGTIALSVLLGYFGNGSVAQRVLAATVVHWLVASVLLLLVGAGFAPVSAFSGLAFMAAIVVTAVVFMALFVTAQRKRARRAAAAASEASAE</sequence>
<feature type="transmembrane region" description="Helical" evidence="1">
    <location>
        <begin position="111"/>
        <end position="133"/>
    </location>
</feature>
<feature type="domain" description="CAAX prenyl protease 2/Lysostaphin resistance protein A-like" evidence="2">
    <location>
        <begin position="119"/>
        <end position="216"/>
    </location>
</feature>
<dbReference type="AlphaFoldDB" id="A0A2U1T0E2"/>
<keyword evidence="1" id="KW-1133">Transmembrane helix</keyword>
<feature type="transmembrane region" description="Helical" evidence="1">
    <location>
        <begin position="37"/>
        <end position="59"/>
    </location>
</feature>
<protein>
    <recommendedName>
        <fullName evidence="2">CAAX prenyl protease 2/Lysostaphin resistance protein A-like domain-containing protein</fullName>
    </recommendedName>
</protein>
<dbReference type="Proteomes" id="UP000244978">
    <property type="component" value="Unassembled WGS sequence"/>
</dbReference>
<dbReference type="RefSeq" id="WP_108997355.1">
    <property type="nucleotide sequence ID" value="NZ_QEEX01000001.1"/>
</dbReference>
<dbReference type="Pfam" id="PF02517">
    <property type="entry name" value="Rce1-like"/>
    <property type="match status" value="1"/>
</dbReference>
<feature type="transmembrane region" description="Helical" evidence="1">
    <location>
        <begin position="177"/>
        <end position="197"/>
    </location>
</feature>
<feature type="transmembrane region" description="Helical" evidence="1">
    <location>
        <begin position="80"/>
        <end position="105"/>
    </location>
</feature>
<accession>A0A2U1T0E2</accession>
<dbReference type="GO" id="GO:0004175">
    <property type="term" value="F:endopeptidase activity"/>
    <property type="evidence" value="ECO:0007669"/>
    <property type="project" value="UniProtKB-ARBA"/>
</dbReference>
<reference evidence="4" key="1">
    <citation type="submission" date="2018-04" db="EMBL/GenBank/DDBJ databases">
        <authorList>
            <person name="Liu S."/>
            <person name="Wang Z."/>
            <person name="Li J."/>
        </authorList>
    </citation>
    <scope>NUCLEOTIDE SEQUENCE [LARGE SCALE GENOMIC DNA]</scope>
    <source>
        <strain evidence="4">S1194</strain>
    </source>
</reference>
<evidence type="ECO:0000313" key="4">
    <source>
        <dbReference type="Proteomes" id="UP000244978"/>
    </source>
</evidence>
<evidence type="ECO:0000313" key="3">
    <source>
        <dbReference type="EMBL" id="PWB97341.1"/>
    </source>
</evidence>
<comment type="caution">
    <text evidence="3">The sequence shown here is derived from an EMBL/GenBank/DDBJ whole genome shotgun (WGS) entry which is preliminary data.</text>
</comment>
<feature type="transmembrane region" description="Helical" evidence="1">
    <location>
        <begin position="206"/>
        <end position="228"/>
    </location>
</feature>
<evidence type="ECO:0000256" key="1">
    <source>
        <dbReference type="SAM" id="Phobius"/>
    </source>
</evidence>
<gene>
    <name evidence="3" type="ORF">DF220_05505</name>
</gene>
<keyword evidence="1" id="KW-0472">Membrane</keyword>
<keyword evidence="4" id="KW-1185">Reference proteome</keyword>
<proteinExistence type="predicted"/>
<feature type="transmembrane region" description="Helical" evidence="1">
    <location>
        <begin position="153"/>
        <end position="171"/>
    </location>
</feature>
<name>A0A2U1T0E2_9MICO</name>
<feature type="transmembrane region" description="Helical" evidence="1">
    <location>
        <begin position="234"/>
        <end position="255"/>
    </location>
</feature>
<organism evidence="3 4">
    <name type="scientific">Homoserinimonas hongtaonis</name>
    <dbReference type="NCBI Taxonomy" id="2079791"/>
    <lineage>
        <taxon>Bacteria</taxon>
        <taxon>Bacillati</taxon>
        <taxon>Actinomycetota</taxon>
        <taxon>Actinomycetes</taxon>
        <taxon>Micrococcales</taxon>
        <taxon>Microbacteriaceae</taxon>
        <taxon>Homoserinimonas</taxon>
    </lineage>
</organism>
<dbReference type="InterPro" id="IPR003675">
    <property type="entry name" value="Rce1/LyrA-like_dom"/>
</dbReference>
<dbReference type="EMBL" id="QEEX01000001">
    <property type="protein sequence ID" value="PWB97341.1"/>
    <property type="molecule type" value="Genomic_DNA"/>
</dbReference>
<dbReference type="GO" id="GO:0080120">
    <property type="term" value="P:CAAX-box protein maturation"/>
    <property type="evidence" value="ECO:0007669"/>
    <property type="project" value="UniProtKB-ARBA"/>
</dbReference>
<feature type="transmembrane region" description="Helical" evidence="1">
    <location>
        <begin position="7"/>
        <end position="25"/>
    </location>
</feature>
<keyword evidence="1" id="KW-0812">Transmembrane</keyword>